<dbReference type="Pfam" id="PF13148">
    <property type="entry name" value="DUF3987"/>
    <property type="match status" value="1"/>
</dbReference>
<dbReference type="EMBL" id="CP030073">
    <property type="protein sequence ID" value="AWW40782.1"/>
    <property type="molecule type" value="Genomic_DNA"/>
</dbReference>
<evidence type="ECO:0008006" key="3">
    <source>
        <dbReference type="Google" id="ProtNLM"/>
    </source>
</evidence>
<dbReference type="AlphaFoldDB" id="A0A2Z4J6B7"/>
<organism evidence="1 2">
    <name type="scientific">Streptomyces cadmiisoli</name>
    <dbReference type="NCBI Taxonomy" id="2184053"/>
    <lineage>
        <taxon>Bacteria</taxon>
        <taxon>Bacillati</taxon>
        <taxon>Actinomycetota</taxon>
        <taxon>Actinomycetes</taxon>
        <taxon>Kitasatosporales</taxon>
        <taxon>Streptomycetaceae</taxon>
        <taxon>Streptomyces</taxon>
        <taxon>Streptomyces aurantiacus group</taxon>
    </lineage>
</organism>
<reference evidence="1 2" key="1">
    <citation type="journal article" date="2019" name="Int. J. Syst. Evol. Microbiol.">
        <title>Streptomyces cadmiisoli sp. nov., a novel actinomycete isolated from cadmium-contaminated soil.</title>
        <authorList>
            <person name="Li K."/>
            <person name="Tang X."/>
            <person name="Zhao J."/>
            <person name="Guo Y."/>
            <person name="Tang Y."/>
            <person name="Gao J."/>
        </authorList>
    </citation>
    <scope>NUCLEOTIDE SEQUENCE [LARGE SCALE GENOMIC DNA]</scope>
    <source>
        <strain evidence="1 2">ZFG47</strain>
    </source>
</reference>
<dbReference type="InterPro" id="IPR025048">
    <property type="entry name" value="DUF3987"/>
</dbReference>
<evidence type="ECO:0000313" key="2">
    <source>
        <dbReference type="Proteomes" id="UP000249616"/>
    </source>
</evidence>
<dbReference type="KEGG" id="scad:DN051_32305"/>
<sequence length="431" mass="46965">MINTDRPMPDETVYTGLLGRTVQTLRPGTEADPVGVLGSLLVGFSALVGPQARVKISALDNHPALVWALLLGRTADGRKGSATSAAKAVLRLTDEQFYRQSTVSGISSGEGLIKEVEDPTAEDLELLQSVTALTGEPLVVDPDDIGDQRRFVIETEYANLMNRSAKSGSLSAVLRQAWDGDDLKTRTKKGSMTATRPHIAVLGHISPGEFRDMMRAKELAGGTYNRYLILHVHQAQLLPDGGDVDMKELKVCASALAENAALVRDQGDTLITRTKDAGEYWSDYLYAAINNENPEDETLAQFTARRAPYTLRLAALYAMADGRKQIGVRDLKAANALFRYSMESTEHTLKQSYSRAEVPAATNPLARALFQAGDDGLSVTEIREIVGKGKPRPEIDVMLEELPVDSKLRRNAQGRPSTVFYWVGDDGDGYA</sequence>
<gene>
    <name evidence="1" type="ORF">DN051_32305</name>
</gene>
<keyword evidence="2" id="KW-1185">Reference proteome</keyword>
<accession>A0A2Z4J6B7</accession>
<protein>
    <recommendedName>
        <fullName evidence="3">DUF3987 domain-containing protein</fullName>
    </recommendedName>
</protein>
<proteinExistence type="predicted"/>
<dbReference type="RefSeq" id="WP_112440198.1">
    <property type="nucleotide sequence ID" value="NZ_CP030073.1"/>
</dbReference>
<dbReference type="Proteomes" id="UP000249616">
    <property type="component" value="Chromosome"/>
</dbReference>
<evidence type="ECO:0000313" key="1">
    <source>
        <dbReference type="EMBL" id="AWW40782.1"/>
    </source>
</evidence>
<name>A0A2Z4J6B7_9ACTN</name>